<evidence type="ECO:0000256" key="6">
    <source>
        <dbReference type="ARBA" id="ARBA00022676"/>
    </source>
</evidence>
<keyword evidence="9 10" id="KW-0119">Carbohydrate metabolism</keyword>
<feature type="active site" description="Nucleophile" evidence="10">
    <location>
        <position position="310"/>
    </location>
</feature>
<keyword evidence="6 10" id="KW-0328">Glycosyltransferase</keyword>
<name>A0ABQ5N8F6_9CLOT</name>
<evidence type="ECO:0000256" key="9">
    <source>
        <dbReference type="ARBA" id="ARBA00023277"/>
    </source>
</evidence>
<evidence type="ECO:0000256" key="3">
    <source>
        <dbReference type="ARBA" id="ARBA00004964"/>
    </source>
</evidence>
<dbReference type="EC" id="2.4.1.18" evidence="10"/>
<dbReference type="HAMAP" id="MF_00685">
    <property type="entry name" value="GlgB"/>
    <property type="match status" value="1"/>
</dbReference>
<dbReference type="Pfam" id="PF02922">
    <property type="entry name" value="CBM_48"/>
    <property type="match status" value="1"/>
</dbReference>
<dbReference type="NCBIfam" id="NF003811">
    <property type="entry name" value="PRK05402.1"/>
    <property type="match status" value="1"/>
</dbReference>
<accession>A0ABQ5N8F6</accession>
<organism evidence="12 13">
    <name type="scientific">Clostridium omnivorum</name>
    <dbReference type="NCBI Taxonomy" id="1604902"/>
    <lineage>
        <taxon>Bacteria</taxon>
        <taxon>Bacillati</taxon>
        <taxon>Bacillota</taxon>
        <taxon>Clostridia</taxon>
        <taxon>Eubacteriales</taxon>
        <taxon>Clostridiaceae</taxon>
        <taxon>Clostridium</taxon>
    </lineage>
</organism>
<dbReference type="NCBIfam" id="NF008967">
    <property type="entry name" value="PRK12313.1"/>
    <property type="match status" value="1"/>
</dbReference>
<dbReference type="InterPro" id="IPR006048">
    <property type="entry name" value="A-amylase/branching_C"/>
</dbReference>
<comment type="subunit">
    <text evidence="10">Monomer.</text>
</comment>
<dbReference type="InterPro" id="IPR013780">
    <property type="entry name" value="Glyco_hydro_b"/>
</dbReference>
<evidence type="ECO:0000256" key="8">
    <source>
        <dbReference type="ARBA" id="ARBA00023056"/>
    </source>
</evidence>
<comment type="similarity">
    <text evidence="4 10">Belongs to the glycosyl hydrolase 13 family. GlgB subfamily.</text>
</comment>
<dbReference type="EMBL" id="BRXR01000001">
    <property type="protein sequence ID" value="GLC31508.1"/>
    <property type="molecule type" value="Genomic_DNA"/>
</dbReference>
<dbReference type="InterPro" id="IPR004193">
    <property type="entry name" value="Glyco_hydro_13_N"/>
</dbReference>
<dbReference type="SUPFAM" id="SSF51445">
    <property type="entry name" value="(Trans)glycosidases"/>
    <property type="match status" value="1"/>
</dbReference>
<dbReference type="InterPro" id="IPR006047">
    <property type="entry name" value="GH13_cat_dom"/>
</dbReference>
<dbReference type="InterPro" id="IPR044143">
    <property type="entry name" value="GlgB_N_E_set_prok"/>
</dbReference>
<evidence type="ECO:0000313" key="13">
    <source>
        <dbReference type="Proteomes" id="UP001208567"/>
    </source>
</evidence>
<evidence type="ECO:0000256" key="10">
    <source>
        <dbReference type="HAMAP-Rule" id="MF_00685"/>
    </source>
</evidence>
<dbReference type="InterPro" id="IPR037439">
    <property type="entry name" value="Branching_enzy"/>
</dbReference>
<dbReference type="SUPFAM" id="SSF81296">
    <property type="entry name" value="E set domains"/>
    <property type="match status" value="1"/>
</dbReference>
<comment type="function">
    <text evidence="2 10">Catalyzes the formation of the alpha-1,6-glucosidic linkages in glycogen by scission of a 1,4-alpha-linked oligosaccharide from growing alpha-1,4-glucan chains and the subsequent attachment of the oligosaccharide to the alpha-1,6 position.</text>
</comment>
<evidence type="ECO:0000259" key="11">
    <source>
        <dbReference type="SMART" id="SM00642"/>
    </source>
</evidence>
<dbReference type="SUPFAM" id="SSF51011">
    <property type="entry name" value="Glycosyl hydrolase domain"/>
    <property type="match status" value="1"/>
</dbReference>
<evidence type="ECO:0000256" key="2">
    <source>
        <dbReference type="ARBA" id="ARBA00002953"/>
    </source>
</evidence>
<dbReference type="Pfam" id="PF00128">
    <property type="entry name" value="Alpha-amylase"/>
    <property type="match status" value="1"/>
</dbReference>
<dbReference type="InterPro" id="IPR006407">
    <property type="entry name" value="GlgB"/>
</dbReference>
<dbReference type="SMART" id="SM00642">
    <property type="entry name" value="Aamy"/>
    <property type="match status" value="1"/>
</dbReference>
<evidence type="ECO:0000313" key="12">
    <source>
        <dbReference type="EMBL" id="GLC31508.1"/>
    </source>
</evidence>
<dbReference type="CDD" id="cd02855">
    <property type="entry name" value="E_set_GBE_prok_N"/>
    <property type="match status" value="1"/>
</dbReference>
<reference evidence="12 13" key="1">
    <citation type="journal article" date="2024" name="Int. J. Syst. Evol. Microbiol.">
        <title>Clostridium omnivorum sp. nov., isolated from anoxic soil under the treatment of reductive soil disinfestation.</title>
        <authorList>
            <person name="Ueki A."/>
            <person name="Tonouchi A."/>
            <person name="Kaku N."/>
            <person name="Honma S."/>
            <person name="Ueki K."/>
        </authorList>
    </citation>
    <scope>NUCLEOTIDE SEQUENCE [LARGE SCALE GENOMIC DNA]</scope>
    <source>
        <strain evidence="12 13">E14</strain>
    </source>
</reference>
<dbReference type="NCBIfam" id="TIGR01515">
    <property type="entry name" value="branching_enzym"/>
    <property type="match status" value="1"/>
</dbReference>
<comment type="pathway">
    <text evidence="3 10">Glycan biosynthesis; glycogen biosynthesis.</text>
</comment>
<feature type="domain" description="Glycosyl hydrolase family 13 catalytic" evidence="11">
    <location>
        <begin position="153"/>
        <end position="500"/>
    </location>
</feature>
<dbReference type="PANTHER" id="PTHR43651:SF3">
    <property type="entry name" value="1,4-ALPHA-GLUCAN-BRANCHING ENZYME"/>
    <property type="match status" value="1"/>
</dbReference>
<dbReference type="Gene3D" id="2.60.40.10">
    <property type="entry name" value="Immunoglobulins"/>
    <property type="match status" value="1"/>
</dbReference>
<comment type="catalytic activity">
    <reaction evidence="1 10">
        <text>Transfers a segment of a (1-&gt;4)-alpha-D-glucan chain to a primary hydroxy group in a similar glucan chain.</text>
        <dbReference type="EC" id="2.4.1.18"/>
    </reaction>
</comment>
<keyword evidence="7 10" id="KW-0808">Transferase</keyword>
<dbReference type="InterPro" id="IPR013783">
    <property type="entry name" value="Ig-like_fold"/>
</dbReference>
<feature type="active site" description="Proton donor" evidence="10">
    <location>
        <position position="350"/>
    </location>
</feature>
<dbReference type="PIRSF" id="PIRSF000463">
    <property type="entry name" value="GlgB"/>
    <property type="match status" value="1"/>
</dbReference>
<keyword evidence="13" id="KW-1185">Reference proteome</keyword>
<gene>
    <name evidence="10 12" type="primary">glgB</name>
    <name evidence="12" type="ORF">bsdE14_29180</name>
</gene>
<dbReference type="Pfam" id="PF02806">
    <property type="entry name" value="Alpha-amylase_C"/>
    <property type="match status" value="1"/>
</dbReference>
<dbReference type="PANTHER" id="PTHR43651">
    <property type="entry name" value="1,4-ALPHA-GLUCAN-BRANCHING ENZYME"/>
    <property type="match status" value="1"/>
</dbReference>
<dbReference type="RefSeq" id="WP_264850828.1">
    <property type="nucleotide sequence ID" value="NZ_BRXR01000001.1"/>
</dbReference>
<proteinExistence type="inferred from homology"/>
<comment type="caution">
    <text evidence="12">The sequence shown here is derived from an EMBL/GenBank/DDBJ whole genome shotgun (WGS) entry which is preliminary data.</text>
</comment>
<evidence type="ECO:0000256" key="5">
    <source>
        <dbReference type="ARBA" id="ARBA00022600"/>
    </source>
</evidence>
<dbReference type="Proteomes" id="UP001208567">
    <property type="component" value="Unassembled WGS sequence"/>
</dbReference>
<dbReference type="InterPro" id="IPR014756">
    <property type="entry name" value="Ig_E-set"/>
</dbReference>
<dbReference type="InterPro" id="IPR017853">
    <property type="entry name" value="GH"/>
</dbReference>
<keyword evidence="8 10" id="KW-0320">Glycogen biosynthesis</keyword>
<keyword evidence="5 10" id="KW-0321">Glycogen metabolism</keyword>
<protein>
    <recommendedName>
        <fullName evidence="10">1,4-alpha-glucan branching enzyme GlgB</fullName>
        <ecNumber evidence="10">2.4.1.18</ecNumber>
    </recommendedName>
    <alternativeName>
        <fullName evidence="10">1,4-alpha-D-glucan:1,4-alpha-D-glucan 6-glucosyl-transferase</fullName>
    </alternativeName>
    <alternativeName>
        <fullName evidence="10">Alpha-(1-&gt;4)-glucan branching enzyme</fullName>
    </alternativeName>
    <alternativeName>
        <fullName evidence="10">Glycogen branching enzyme</fullName>
        <shortName evidence="10">BE</shortName>
    </alternativeName>
</protein>
<dbReference type="CDD" id="cd11322">
    <property type="entry name" value="AmyAc_Glg_BE"/>
    <property type="match status" value="1"/>
</dbReference>
<dbReference type="Gene3D" id="2.60.40.1180">
    <property type="entry name" value="Golgi alpha-mannosidase II"/>
    <property type="match status" value="1"/>
</dbReference>
<dbReference type="Gene3D" id="3.20.20.80">
    <property type="entry name" value="Glycosidases"/>
    <property type="match status" value="1"/>
</dbReference>
<sequence length="624" mass="73080">MQHIKNYSLKYKLTGNEKPILHLYNILGSHIVCNNKIQGVRFSVMAPNAKEVRVVGNFNNWDGTLHIMKRKNNLGIWTLFIEGITEWEIYKYEIHTLDGHSFMKADPFAFYSEERPSTASKVVNLKGYKWHDKRWLNKRQKKPIYDKPMNIYEVHLGSWKRTENSEFLDYRTIADELSEYVSQMGYTHIELLPLAEHPLDDSWGYQSTGYFSVTSRFGSPKDFMYFVDKFHQRGIGVILDWVPSHFCKDSHGLYRFDGTALYEYSDPGKGENYQWGTANFDLAKPLVRMFLISSALFWFDTYHIDGIRVDAVANIIYWSNGTENLEAIDFLKALNKAIFKYYPNVLATAEDSSAFPAVTAPTYAGGLGFNYKWNMGWMNDMLKYMQLDPLYRKYNHNLITFSLMYAFSENFILPLSHDEVVHGKKSLLDKMPGDYWQKFASLRMFYAYMIGHPGKKLLFMGGELGQFIEWRFGSELDWSLLEYPMHNSMQMYVKDLNNFYKAKEALWEQDHSYEGFQWIDHENKDLSIISFMRKGLKKNSCVIVVCNFTPMVFEDYKIGVPKLTKYKETFNSDKSCYGGSNQTNDELLLAVNDSWHNQPYHIKIKIPPLSTIFIEPEIKTRKKY</sequence>
<evidence type="ECO:0000256" key="4">
    <source>
        <dbReference type="ARBA" id="ARBA00009000"/>
    </source>
</evidence>
<evidence type="ECO:0000256" key="1">
    <source>
        <dbReference type="ARBA" id="ARBA00000826"/>
    </source>
</evidence>
<evidence type="ECO:0000256" key="7">
    <source>
        <dbReference type="ARBA" id="ARBA00022679"/>
    </source>
</evidence>